<feature type="domain" description="SsuA/THI5-like" evidence="2">
    <location>
        <begin position="88"/>
        <end position="260"/>
    </location>
</feature>
<dbReference type="InterPro" id="IPR015168">
    <property type="entry name" value="SsuA/THI5"/>
</dbReference>
<dbReference type="Gene3D" id="3.40.190.10">
    <property type="entry name" value="Periplasmic binding protein-like II"/>
    <property type="match status" value="2"/>
</dbReference>
<feature type="signal peptide" evidence="1">
    <location>
        <begin position="1"/>
        <end position="36"/>
    </location>
</feature>
<protein>
    <submittedName>
        <fullName evidence="3">ABC transporter substrate-binding protein</fullName>
    </submittedName>
</protein>
<gene>
    <name evidence="3" type="ORF">GCM10025760_01620</name>
</gene>
<dbReference type="PANTHER" id="PTHR30024">
    <property type="entry name" value="ALIPHATIC SULFONATES-BINDING PROTEIN-RELATED"/>
    <property type="match status" value="1"/>
</dbReference>
<dbReference type="EMBL" id="BAABKZ010000001">
    <property type="protein sequence ID" value="GAA5084153.1"/>
    <property type="molecule type" value="Genomic_DNA"/>
</dbReference>
<dbReference type="PANTHER" id="PTHR30024:SF42">
    <property type="entry name" value="ALIPHATIC SULFONATES-BINDING PROTEIN-RELATED"/>
    <property type="match status" value="1"/>
</dbReference>
<dbReference type="Proteomes" id="UP001501407">
    <property type="component" value="Unassembled WGS sequence"/>
</dbReference>
<evidence type="ECO:0000256" key="1">
    <source>
        <dbReference type="SAM" id="SignalP"/>
    </source>
</evidence>
<dbReference type="SUPFAM" id="SSF53850">
    <property type="entry name" value="Periplasmic binding protein-like II"/>
    <property type="match status" value="1"/>
</dbReference>
<accession>A0ABP9LXA5</accession>
<feature type="chain" id="PRO_5046651620" evidence="1">
    <location>
        <begin position="37"/>
        <end position="329"/>
    </location>
</feature>
<dbReference type="PROSITE" id="PS51257">
    <property type="entry name" value="PROKAR_LIPOPROTEIN"/>
    <property type="match status" value="1"/>
</dbReference>
<dbReference type="CDD" id="cd01008">
    <property type="entry name" value="PBP2_NrtA_SsuA_CpmA_like"/>
    <property type="match status" value="1"/>
</dbReference>
<evidence type="ECO:0000259" key="2">
    <source>
        <dbReference type="Pfam" id="PF09084"/>
    </source>
</evidence>
<name>A0ABP9LXA5_9MICO</name>
<comment type="caution">
    <text evidence="3">The sequence shown here is derived from an EMBL/GenBank/DDBJ whole genome shotgun (WGS) entry which is preliminary data.</text>
</comment>
<keyword evidence="1" id="KW-0732">Signal</keyword>
<evidence type="ECO:0000313" key="3">
    <source>
        <dbReference type="EMBL" id="GAA5084153.1"/>
    </source>
</evidence>
<proteinExistence type="predicted"/>
<sequence length="329" mass="34021">MRPLSHRTIAHRLAGTAALVTAAVLALAGCSGSSSAADASSDGSSSEETVTVKIGTLRGQPHFYQPFLYNDHAVDGVEFEVVTLDTTPALSDALVSGSIDFAISGVTPTIASISQDRDLKVVASAADGGSGFIGNGESSLDELVGEKIGIVQGSAQEVALRLLIEDAGLTPEDFELTVIPVPEMASAFSAGDIAAFMGVEIGVSIAKANGGTQVVDPYSTPIGKVNIGLITTGALIEENPELVQKVVDTHAATPEYMADNIDEWLPGMVEEFGGDEDVFASALENFWLRSDLSDEYVGQLEALASAMADIGLITDAPTGDDIVDTTFAP</sequence>
<dbReference type="RefSeq" id="WP_194412089.1">
    <property type="nucleotide sequence ID" value="NZ_BAABKZ010000001.1"/>
</dbReference>
<dbReference type="Pfam" id="PF09084">
    <property type="entry name" value="NMT1"/>
    <property type="match status" value="1"/>
</dbReference>
<keyword evidence="4" id="KW-1185">Reference proteome</keyword>
<reference evidence="4" key="1">
    <citation type="journal article" date="2019" name="Int. J. Syst. Evol. Microbiol.">
        <title>The Global Catalogue of Microorganisms (GCM) 10K type strain sequencing project: providing services to taxonomists for standard genome sequencing and annotation.</title>
        <authorList>
            <consortium name="The Broad Institute Genomics Platform"/>
            <consortium name="The Broad Institute Genome Sequencing Center for Infectious Disease"/>
            <person name="Wu L."/>
            <person name="Ma J."/>
        </authorList>
    </citation>
    <scope>NUCLEOTIDE SEQUENCE [LARGE SCALE GENOMIC DNA]</scope>
    <source>
        <strain evidence="4">JCM 18959</strain>
    </source>
</reference>
<evidence type="ECO:0000313" key="4">
    <source>
        <dbReference type="Proteomes" id="UP001501407"/>
    </source>
</evidence>
<organism evidence="3 4">
    <name type="scientific">Microbacterium yannicii</name>
    <dbReference type="NCBI Taxonomy" id="671622"/>
    <lineage>
        <taxon>Bacteria</taxon>
        <taxon>Bacillati</taxon>
        <taxon>Actinomycetota</taxon>
        <taxon>Actinomycetes</taxon>
        <taxon>Micrococcales</taxon>
        <taxon>Microbacteriaceae</taxon>
        <taxon>Microbacterium</taxon>
    </lineage>
</organism>